<accession>M2TLC9</accession>
<evidence type="ECO:0000259" key="1">
    <source>
        <dbReference type="Pfam" id="PF00583"/>
    </source>
</evidence>
<dbReference type="CDD" id="cd04301">
    <property type="entry name" value="NAT_SF"/>
    <property type="match status" value="1"/>
</dbReference>
<dbReference type="RefSeq" id="XP_007694071.1">
    <property type="nucleotide sequence ID" value="XM_007695881.1"/>
</dbReference>
<keyword evidence="3" id="KW-1185">Reference proteome</keyword>
<dbReference type="GO" id="GO:0016747">
    <property type="term" value="F:acyltransferase activity, transferring groups other than amino-acyl groups"/>
    <property type="evidence" value="ECO:0007669"/>
    <property type="project" value="InterPro"/>
</dbReference>
<dbReference type="AlphaFoldDB" id="M2TLC9"/>
<dbReference type="InterPro" id="IPR000182">
    <property type="entry name" value="GNAT_dom"/>
</dbReference>
<gene>
    <name evidence="2" type="ORF">COCSADRAFT_21684</name>
</gene>
<reference evidence="3" key="2">
    <citation type="journal article" date="2013" name="PLoS Genet.">
        <title>Comparative genome structure, secondary metabolite, and effector coding capacity across Cochliobolus pathogens.</title>
        <authorList>
            <person name="Condon B.J."/>
            <person name="Leng Y."/>
            <person name="Wu D."/>
            <person name="Bushley K.E."/>
            <person name="Ohm R.A."/>
            <person name="Otillar R."/>
            <person name="Martin J."/>
            <person name="Schackwitz W."/>
            <person name="Grimwood J."/>
            <person name="MohdZainudin N."/>
            <person name="Xue C."/>
            <person name="Wang R."/>
            <person name="Manning V.A."/>
            <person name="Dhillon B."/>
            <person name="Tu Z.J."/>
            <person name="Steffenson B.J."/>
            <person name="Salamov A."/>
            <person name="Sun H."/>
            <person name="Lowry S."/>
            <person name="LaButti K."/>
            <person name="Han J."/>
            <person name="Copeland A."/>
            <person name="Lindquist E."/>
            <person name="Barry K."/>
            <person name="Schmutz J."/>
            <person name="Baker S.E."/>
            <person name="Ciuffetti L.M."/>
            <person name="Grigoriev I.V."/>
            <person name="Zhong S."/>
            <person name="Turgeon B.G."/>
        </authorList>
    </citation>
    <scope>NUCLEOTIDE SEQUENCE [LARGE SCALE GENOMIC DNA]</scope>
    <source>
        <strain evidence="3">ND90Pr / ATCC 201652</strain>
    </source>
</reference>
<dbReference type="SUPFAM" id="SSF55729">
    <property type="entry name" value="Acyl-CoA N-acyltransferases (Nat)"/>
    <property type="match status" value="1"/>
</dbReference>
<dbReference type="Pfam" id="PF00583">
    <property type="entry name" value="Acetyltransf_1"/>
    <property type="match status" value="1"/>
</dbReference>
<dbReference type="Proteomes" id="UP000016934">
    <property type="component" value="Unassembled WGS sequence"/>
</dbReference>
<dbReference type="EMBL" id="KB445637">
    <property type="protein sequence ID" value="EMD69482.1"/>
    <property type="molecule type" value="Genomic_DNA"/>
</dbReference>
<organism evidence="2 3">
    <name type="scientific">Cochliobolus sativus (strain ND90Pr / ATCC 201652)</name>
    <name type="common">Common root rot and spot blotch fungus</name>
    <name type="synonym">Bipolaris sorokiniana</name>
    <dbReference type="NCBI Taxonomy" id="665912"/>
    <lineage>
        <taxon>Eukaryota</taxon>
        <taxon>Fungi</taxon>
        <taxon>Dikarya</taxon>
        <taxon>Ascomycota</taxon>
        <taxon>Pezizomycotina</taxon>
        <taxon>Dothideomycetes</taxon>
        <taxon>Pleosporomycetidae</taxon>
        <taxon>Pleosporales</taxon>
        <taxon>Pleosporineae</taxon>
        <taxon>Pleosporaceae</taxon>
        <taxon>Bipolaris</taxon>
    </lineage>
</organism>
<dbReference type="OrthoDB" id="2019666at2759"/>
<dbReference type="GeneID" id="19134509"/>
<dbReference type="HOGENOM" id="CLU_056576_0_0_1"/>
<sequence>MSFTLETIPALQITDPILTQCATLFSTAYGIWGPHAEQKIGKHCKHGKQIRLSVERPHMHGDELAGYAFATRWMYEVRGICWVTQLCVRVEYRRKGLATELLSRLCEDEDYAFGILSSHLAAIMAGLRAWGKGIESVDMNLVKECGAGIMAASPVQYVREAKLRGSLFGSVDDGTVCCAATLTEVMERGEWPFGELPEGCEFLALIQGV</sequence>
<dbReference type="eggNOG" id="ENOG502S4C5">
    <property type="taxonomic scope" value="Eukaryota"/>
</dbReference>
<evidence type="ECO:0000313" key="3">
    <source>
        <dbReference type="Proteomes" id="UP000016934"/>
    </source>
</evidence>
<proteinExistence type="predicted"/>
<protein>
    <recommendedName>
        <fullName evidence="1">N-acetyltransferase domain-containing protein</fullName>
    </recommendedName>
</protein>
<evidence type="ECO:0000313" key="2">
    <source>
        <dbReference type="EMBL" id="EMD69482.1"/>
    </source>
</evidence>
<dbReference type="InterPro" id="IPR016181">
    <property type="entry name" value="Acyl_CoA_acyltransferase"/>
</dbReference>
<name>M2TLC9_COCSN</name>
<feature type="domain" description="N-acetyltransferase" evidence="1">
    <location>
        <begin position="59"/>
        <end position="107"/>
    </location>
</feature>
<dbReference type="Gene3D" id="3.40.630.30">
    <property type="match status" value="1"/>
</dbReference>
<dbReference type="OMA" id="CEDEDYA"/>
<reference evidence="2 3" key="1">
    <citation type="journal article" date="2012" name="PLoS Pathog.">
        <title>Diverse lifestyles and strategies of plant pathogenesis encoded in the genomes of eighteen Dothideomycetes fungi.</title>
        <authorList>
            <person name="Ohm R.A."/>
            <person name="Feau N."/>
            <person name="Henrissat B."/>
            <person name="Schoch C.L."/>
            <person name="Horwitz B.A."/>
            <person name="Barry K.W."/>
            <person name="Condon B.J."/>
            <person name="Copeland A.C."/>
            <person name="Dhillon B."/>
            <person name="Glaser F."/>
            <person name="Hesse C.N."/>
            <person name="Kosti I."/>
            <person name="LaButti K."/>
            <person name="Lindquist E.A."/>
            <person name="Lucas S."/>
            <person name="Salamov A.A."/>
            <person name="Bradshaw R.E."/>
            <person name="Ciuffetti L."/>
            <person name="Hamelin R.C."/>
            <person name="Kema G.H.J."/>
            <person name="Lawrence C."/>
            <person name="Scott J.A."/>
            <person name="Spatafora J.W."/>
            <person name="Turgeon B.G."/>
            <person name="de Wit P.J.G.M."/>
            <person name="Zhong S."/>
            <person name="Goodwin S.B."/>
            <person name="Grigoriev I.V."/>
        </authorList>
    </citation>
    <scope>NUCLEOTIDE SEQUENCE [LARGE SCALE GENOMIC DNA]</scope>
    <source>
        <strain evidence="3">ND90Pr / ATCC 201652</strain>
    </source>
</reference>
<dbReference type="STRING" id="665912.M2TLC9"/>
<dbReference type="KEGG" id="bsc:COCSADRAFT_21684"/>